<sequence>MTGAVHEQGRDASDVGTFLAQVADARRRAEAQQLLPVLERATGQPARVWGGGIVGFGSYHYRYATGREGDAAAAGFSPRKASLTLYFPLGFDDLQDELSRLGPHSTGVSCLYLKRLDDVDLAVLEDMVRTSYAHVTATSGPECRDLRERHRPPDVSAGPQVVVVR</sequence>
<feature type="compositionally biased region" description="Basic and acidic residues" evidence="1">
    <location>
        <begin position="143"/>
        <end position="153"/>
    </location>
</feature>
<dbReference type="RefSeq" id="WP_013116945.1">
    <property type="nucleotide sequence ID" value="NC_014151.1"/>
</dbReference>
<proteinExistence type="predicted"/>
<dbReference type="EMBL" id="CP001964">
    <property type="protein sequence ID" value="ADG74611.1"/>
    <property type="molecule type" value="Genomic_DNA"/>
</dbReference>
<dbReference type="HOGENOM" id="CLU_130420_0_0_11"/>
<evidence type="ECO:0000256" key="1">
    <source>
        <dbReference type="SAM" id="MobiDB-lite"/>
    </source>
</evidence>
<dbReference type="AlphaFoldDB" id="D5UEF1"/>
<keyword evidence="4" id="KW-1185">Reference proteome</keyword>
<dbReference type="OrthoDB" id="5951444at2"/>
<reference evidence="3 4" key="1">
    <citation type="journal article" date="2010" name="Stand. Genomic Sci.">
        <title>Complete genome sequence of Cellulomonas flavigena type strain (134).</title>
        <authorList>
            <person name="Abt B."/>
            <person name="Foster B."/>
            <person name="Lapidus A."/>
            <person name="Clum A."/>
            <person name="Sun H."/>
            <person name="Pukall R."/>
            <person name="Lucas S."/>
            <person name="Glavina Del Rio T."/>
            <person name="Nolan M."/>
            <person name="Tice H."/>
            <person name="Cheng J.F."/>
            <person name="Pitluck S."/>
            <person name="Liolios K."/>
            <person name="Ivanova N."/>
            <person name="Mavromatis K."/>
            <person name="Ovchinnikova G."/>
            <person name="Pati A."/>
            <person name="Goodwin L."/>
            <person name="Chen A."/>
            <person name="Palaniappan K."/>
            <person name="Land M."/>
            <person name="Hauser L."/>
            <person name="Chang Y.J."/>
            <person name="Jeffries C.D."/>
            <person name="Rohde M."/>
            <person name="Goker M."/>
            <person name="Woyke T."/>
            <person name="Bristow J."/>
            <person name="Eisen J.A."/>
            <person name="Markowitz V."/>
            <person name="Hugenholtz P."/>
            <person name="Kyrpides N.C."/>
            <person name="Klenk H.P."/>
        </authorList>
    </citation>
    <scope>NUCLEOTIDE SEQUENCE [LARGE SCALE GENOMIC DNA]</scope>
    <source>
        <strain evidence="4">ATCC 482 / DSM 20109 / BCRC 11376 / JCM 18109 / NBRC 3775 / NCIMB 8073 / NRS 134</strain>
    </source>
</reference>
<evidence type="ECO:0000313" key="3">
    <source>
        <dbReference type="EMBL" id="ADG74611.1"/>
    </source>
</evidence>
<gene>
    <name evidence="3" type="ordered locus">Cfla_1714</name>
</gene>
<dbReference type="InterPro" id="IPR014922">
    <property type="entry name" value="YdhG-like"/>
</dbReference>
<feature type="domain" description="YdhG-like" evidence="2">
    <location>
        <begin position="27"/>
        <end position="130"/>
    </location>
</feature>
<evidence type="ECO:0000313" key="4">
    <source>
        <dbReference type="Proteomes" id="UP000000849"/>
    </source>
</evidence>
<dbReference type="eggNOG" id="ENOG5032S5R">
    <property type="taxonomic scope" value="Bacteria"/>
</dbReference>
<feature type="region of interest" description="Disordered" evidence="1">
    <location>
        <begin position="143"/>
        <end position="165"/>
    </location>
</feature>
<dbReference type="KEGG" id="cfl:Cfla_1714"/>
<accession>D5UEF1</accession>
<name>D5UEF1_CELFN</name>
<dbReference type="Proteomes" id="UP000000849">
    <property type="component" value="Chromosome"/>
</dbReference>
<protein>
    <recommendedName>
        <fullName evidence="2">YdhG-like domain-containing protein</fullName>
    </recommendedName>
</protein>
<dbReference type="Pfam" id="PF08818">
    <property type="entry name" value="DUF1801"/>
    <property type="match status" value="1"/>
</dbReference>
<evidence type="ECO:0000259" key="2">
    <source>
        <dbReference type="Pfam" id="PF08818"/>
    </source>
</evidence>
<organism evidence="3 4">
    <name type="scientific">Cellulomonas flavigena (strain ATCC 482 / DSM 20109 / BCRC 11376 / JCM 18109 / NBRC 3775 / NCIMB 8073 / NRS 134)</name>
    <dbReference type="NCBI Taxonomy" id="446466"/>
    <lineage>
        <taxon>Bacteria</taxon>
        <taxon>Bacillati</taxon>
        <taxon>Actinomycetota</taxon>
        <taxon>Actinomycetes</taxon>
        <taxon>Micrococcales</taxon>
        <taxon>Cellulomonadaceae</taxon>
        <taxon>Cellulomonas</taxon>
    </lineage>
</organism>